<evidence type="ECO:0000313" key="1">
    <source>
        <dbReference type="EMBL" id="MBB4762998.1"/>
    </source>
</evidence>
<dbReference type="Proteomes" id="UP000578112">
    <property type="component" value="Unassembled WGS sequence"/>
</dbReference>
<gene>
    <name evidence="1" type="ORF">BJ971_003554</name>
</gene>
<keyword evidence="2" id="KW-1185">Reference proteome</keyword>
<dbReference type="AlphaFoldDB" id="A0A7W7MQB8"/>
<evidence type="ECO:0000313" key="2">
    <source>
        <dbReference type="Proteomes" id="UP000578112"/>
    </source>
</evidence>
<reference evidence="1 2" key="1">
    <citation type="submission" date="2020-08" db="EMBL/GenBank/DDBJ databases">
        <title>Sequencing the genomes of 1000 actinobacteria strains.</title>
        <authorList>
            <person name="Klenk H.-P."/>
        </authorList>
    </citation>
    <scope>NUCLEOTIDE SEQUENCE [LARGE SCALE GENOMIC DNA]</scope>
    <source>
        <strain evidence="1 2">DSM 43149</strain>
    </source>
</reference>
<dbReference type="EMBL" id="JACHNH010000001">
    <property type="protein sequence ID" value="MBB4762998.1"/>
    <property type="molecule type" value="Genomic_DNA"/>
</dbReference>
<proteinExistence type="predicted"/>
<organism evidence="1 2">
    <name type="scientific">Actinoplanes digitatis</name>
    <dbReference type="NCBI Taxonomy" id="1868"/>
    <lineage>
        <taxon>Bacteria</taxon>
        <taxon>Bacillati</taxon>
        <taxon>Actinomycetota</taxon>
        <taxon>Actinomycetes</taxon>
        <taxon>Micromonosporales</taxon>
        <taxon>Micromonosporaceae</taxon>
        <taxon>Actinoplanes</taxon>
    </lineage>
</organism>
<sequence>MADAATSTAASPAALVRTRGRDSGFDLREAMLDDELVEILRLLQPGVTKPHVDHAAGASWLAAVHDAMRSVGGAVRAAAEKPAAGRSYYRVRVEARDGVAGVILFNAAARLVAAAEAADPQEIVVAFVAVPGSEVFSERGFQVAGPAELDEPLSERHLHALTADERRDVAYHRPARLGDLLFNWFD</sequence>
<accession>A0A7W7MQB8</accession>
<protein>
    <submittedName>
        <fullName evidence="1">Uncharacterized protein</fullName>
    </submittedName>
</protein>
<comment type="caution">
    <text evidence="1">The sequence shown here is derived from an EMBL/GenBank/DDBJ whole genome shotgun (WGS) entry which is preliminary data.</text>
</comment>
<dbReference type="RefSeq" id="WP_239087594.1">
    <property type="nucleotide sequence ID" value="NZ_BOMK01000042.1"/>
</dbReference>
<name>A0A7W7MQB8_9ACTN</name>